<sequence length="97" mass="10551">MGSMRYMGEVFDDCDAELMLDDWIGEGLMLQQGFCGVHLVLPFPIENRGGSGTGCAAALIAILPRLHLEACRCDCSGILGQEALATEIFKGNNRLRF</sequence>
<accession>A0A5J4ZJV8</accession>
<dbReference type="AlphaFoldDB" id="A0A5J4ZJV8"/>
<protein>
    <submittedName>
        <fullName evidence="1">Uncharacterized protein</fullName>
    </submittedName>
</protein>
<dbReference type="EMBL" id="CM018051">
    <property type="protein sequence ID" value="KAA8517501.1"/>
    <property type="molecule type" value="Genomic_DNA"/>
</dbReference>
<evidence type="ECO:0000313" key="2">
    <source>
        <dbReference type="Proteomes" id="UP000325577"/>
    </source>
</evidence>
<name>A0A5J4ZJV8_9ASTE</name>
<dbReference type="Proteomes" id="UP000325577">
    <property type="component" value="Linkage Group LG8"/>
</dbReference>
<proteinExistence type="predicted"/>
<organism evidence="1 2">
    <name type="scientific">Nyssa sinensis</name>
    <dbReference type="NCBI Taxonomy" id="561372"/>
    <lineage>
        <taxon>Eukaryota</taxon>
        <taxon>Viridiplantae</taxon>
        <taxon>Streptophyta</taxon>
        <taxon>Embryophyta</taxon>
        <taxon>Tracheophyta</taxon>
        <taxon>Spermatophyta</taxon>
        <taxon>Magnoliopsida</taxon>
        <taxon>eudicotyledons</taxon>
        <taxon>Gunneridae</taxon>
        <taxon>Pentapetalae</taxon>
        <taxon>asterids</taxon>
        <taxon>Cornales</taxon>
        <taxon>Nyssaceae</taxon>
        <taxon>Nyssa</taxon>
    </lineage>
</organism>
<keyword evidence="2" id="KW-1185">Reference proteome</keyword>
<reference evidence="1 2" key="1">
    <citation type="submission" date="2019-09" db="EMBL/GenBank/DDBJ databases">
        <title>A chromosome-level genome assembly of the Chinese tupelo Nyssa sinensis.</title>
        <authorList>
            <person name="Yang X."/>
            <person name="Kang M."/>
            <person name="Yang Y."/>
            <person name="Xiong H."/>
            <person name="Wang M."/>
            <person name="Zhang Z."/>
            <person name="Wang Z."/>
            <person name="Wu H."/>
            <person name="Ma T."/>
            <person name="Liu J."/>
            <person name="Xi Z."/>
        </authorList>
    </citation>
    <scope>NUCLEOTIDE SEQUENCE [LARGE SCALE GENOMIC DNA]</scope>
    <source>
        <strain evidence="1">J267</strain>
        <tissue evidence="1">Leaf</tissue>
    </source>
</reference>
<evidence type="ECO:0000313" key="1">
    <source>
        <dbReference type="EMBL" id="KAA8517501.1"/>
    </source>
</evidence>
<gene>
    <name evidence="1" type="ORF">F0562_017869</name>
</gene>